<sequence>MRSFSYRPLFLLPLFCSLCSCALFQKKPETHATGYLADRGVVRIWQHTSSSNYTTLQTLFTPFDGSDESEAIYHWDQDSLVSISKQSLQGPENSFSARFSRQDGTTTFMQQKYATSRQPLTVNELELAKFEAQRVLEVSRDLINGRVELHQGRRLSAQQVEMCDGTLVQFHFTNRENQRLSGLSQQSPDYVAWIEAPEGEQELLMTTRNLCQQQPNYSKK</sequence>
<dbReference type="OrthoDB" id="6457475at2"/>
<organism evidence="2 3">
    <name type="scientific">Rosenbergiella nectarea</name>
    <dbReference type="NCBI Taxonomy" id="988801"/>
    <lineage>
        <taxon>Bacteria</taxon>
        <taxon>Pseudomonadati</taxon>
        <taxon>Pseudomonadota</taxon>
        <taxon>Gammaproteobacteria</taxon>
        <taxon>Enterobacterales</taxon>
        <taxon>Erwiniaceae</taxon>
        <taxon>Rosenbergiella</taxon>
    </lineage>
</organism>
<dbReference type="Proteomes" id="UP000242515">
    <property type="component" value="Unassembled WGS sequence"/>
</dbReference>
<keyword evidence="3" id="KW-1185">Reference proteome</keyword>
<evidence type="ECO:0000313" key="3">
    <source>
        <dbReference type="Proteomes" id="UP000242515"/>
    </source>
</evidence>
<dbReference type="InterPro" id="IPR010858">
    <property type="entry name" value="DUF1481"/>
</dbReference>
<name>A0A1H9MXQ3_9GAMM</name>
<dbReference type="AlphaFoldDB" id="A0A1H9MXQ3"/>
<reference evidence="3" key="1">
    <citation type="submission" date="2016-10" db="EMBL/GenBank/DDBJ databases">
        <authorList>
            <person name="Varghese N."/>
            <person name="Submissions S."/>
        </authorList>
    </citation>
    <scope>NUCLEOTIDE SEQUENCE [LARGE SCALE GENOMIC DNA]</scope>
    <source>
        <strain evidence="3">8N4</strain>
    </source>
</reference>
<keyword evidence="1" id="KW-0732">Signal</keyword>
<evidence type="ECO:0000256" key="1">
    <source>
        <dbReference type="SAM" id="SignalP"/>
    </source>
</evidence>
<evidence type="ECO:0000313" key="2">
    <source>
        <dbReference type="EMBL" id="SER28448.1"/>
    </source>
</evidence>
<dbReference type="EMBL" id="FOGC01000019">
    <property type="protein sequence ID" value="SER28448.1"/>
    <property type="molecule type" value="Genomic_DNA"/>
</dbReference>
<dbReference type="RefSeq" id="WP_092678422.1">
    <property type="nucleotide sequence ID" value="NZ_FOGC01000019.1"/>
</dbReference>
<dbReference type="PROSITE" id="PS51257">
    <property type="entry name" value="PROKAR_LIPOPROTEIN"/>
    <property type="match status" value="1"/>
</dbReference>
<feature type="chain" id="PRO_5017229527" description="DUF1481 domain-containing protein" evidence="1">
    <location>
        <begin position="23"/>
        <end position="220"/>
    </location>
</feature>
<dbReference type="STRING" id="988801.SAMN05216522_11922"/>
<feature type="signal peptide" evidence="1">
    <location>
        <begin position="1"/>
        <end position="22"/>
    </location>
</feature>
<dbReference type="Pfam" id="PF07356">
    <property type="entry name" value="DUF1481"/>
    <property type="match status" value="1"/>
</dbReference>
<protein>
    <recommendedName>
        <fullName evidence="4">DUF1481 domain-containing protein</fullName>
    </recommendedName>
</protein>
<proteinExistence type="predicted"/>
<gene>
    <name evidence="2" type="ORF">SAMN05216522_11922</name>
</gene>
<evidence type="ECO:0008006" key="4">
    <source>
        <dbReference type="Google" id="ProtNLM"/>
    </source>
</evidence>
<accession>A0A1H9MXQ3</accession>